<dbReference type="InterPro" id="IPR000477">
    <property type="entry name" value="RT_dom"/>
</dbReference>
<dbReference type="PROSITE" id="PS50994">
    <property type="entry name" value="INTEGRASE"/>
    <property type="match status" value="1"/>
</dbReference>
<evidence type="ECO:0000256" key="2">
    <source>
        <dbReference type="SAM" id="MobiDB-lite"/>
    </source>
</evidence>
<protein>
    <submittedName>
        <fullName evidence="5">Uncharacterized protein</fullName>
    </submittedName>
</protein>
<dbReference type="Pfam" id="PF17919">
    <property type="entry name" value="RT_RNaseH_2"/>
    <property type="match status" value="1"/>
</dbReference>
<feature type="region of interest" description="Disordered" evidence="2">
    <location>
        <begin position="516"/>
        <end position="575"/>
    </location>
</feature>
<dbReference type="SUPFAM" id="SSF53098">
    <property type="entry name" value="Ribonuclease H-like"/>
    <property type="match status" value="1"/>
</dbReference>
<dbReference type="Pfam" id="PF00078">
    <property type="entry name" value="RVT_1"/>
    <property type="match status" value="1"/>
</dbReference>
<keyword evidence="1" id="KW-0511">Multifunctional enzyme</keyword>
<dbReference type="Gene3D" id="3.30.70.270">
    <property type="match status" value="2"/>
</dbReference>
<evidence type="ECO:0000259" key="4">
    <source>
        <dbReference type="PROSITE" id="PS50994"/>
    </source>
</evidence>
<dbReference type="PANTHER" id="PTHR37984">
    <property type="entry name" value="PROTEIN CBG26694"/>
    <property type="match status" value="1"/>
</dbReference>
<evidence type="ECO:0000259" key="3">
    <source>
        <dbReference type="PROSITE" id="PS50878"/>
    </source>
</evidence>
<feature type="compositionally biased region" description="Polar residues" evidence="2">
    <location>
        <begin position="548"/>
        <end position="565"/>
    </location>
</feature>
<organism evidence="5 6">
    <name type="scientific">Elysia crispata</name>
    <name type="common">lettuce slug</name>
    <dbReference type="NCBI Taxonomy" id="231223"/>
    <lineage>
        <taxon>Eukaryota</taxon>
        <taxon>Metazoa</taxon>
        <taxon>Spiralia</taxon>
        <taxon>Lophotrochozoa</taxon>
        <taxon>Mollusca</taxon>
        <taxon>Gastropoda</taxon>
        <taxon>Heterobranchia</taxon>
        <taxon>Euthyneura</taxon>
        <taxon>Panpulmonata</taxon>
        <taxon>Sacoglossa</taxon>
        <taxon>Placobranchoidea</taxon>
        <taxon>Plakobranchidae</taxon>
        <taxon>Elysia</taxon>
    </lineage>
</organism>
<evidence type="ECO:0000313" key="6">
    <source>
        <dbReference type="Proteomes" id="UP001283361"/>
    </source>
</evidence>
<dbReference type="CDD" id="cd01647">
    <property type="entry name" value="RT_LTR"/>
    <property type="match status" value="1"/>
</dbReference>
<dbReference type="SUPFAM" id="SSF56672">
    <property type="entry name" value="DNA/RNA polymerases"/>
    <property type="match status" value="1"/>
</dbReference>
<dbReference type="GO" id="GO:0003676">
    <property type="term" value="F:nucleic acid binding"/>
    <property type="evidence" value="ECO:0007669"/>
    <property type="project" value="InterPro"/>
</dbReference>
<evidence type="ECO:0000256" key="1">
    <source>
        <dbReference type="ARBA" id="ARBA00023268"/>
    </source>
</evidence>
<reference evidence="5" key="1">
    <citation type="journal article" date="2023" name="G3 (Bethesda)">
        <title>A reference genome for the long-term kleptoplast-retaining sea slug Elysia crispata morphotype clarki.</title>
        <authorList>
            <person name="Eastman K.E."/>
            <person name="Pendleton A.L."/>
            <person name="Shaikh M.A."/>
            <person name="Suttiyut T."/>
            <person name="Ogas R."/>
            <person name="Tomko P."/>
            <person name="Gavelis G."/>
            <person name="Widhalm J.R."/>
            <person name="Wisecaver J.H."/>
        </authorList>
    </citation>
    <scope>NUCLEOTIDE SEQUENCE</scope>
    <source>
        <strain evidence="5">ECLA1</strain>
    </source>
</reference>
<comment type="caution">
    <text evidence="5">The sequence shown here is derived from an EMBL/GenBank/DDBJ whole genome shotgun (WGS) entry which is preliminary data.</text>
</comment>
<dbReference type="InterPro" id="IPR041577">
    <property type="entry name" value="RT_RNaseH_2"/>
</dbReference>
<feature type="domain" description="Reverse transcriptase" evidence="3">
    <location>
        <begin position="1"/>
        <end position="80"/>
    </location>
</feature>
<dbReference type="InterPro" id="IPR012337">
    <property type="entry name" value="RNaseH-like_sf"/>
</dbReference>
<dbReference type="GO" id="GO:0015074">
    <property type="term" value="P:DNA integration"/>
    <property type="evidence" value="ECO:0007669"/>
    <property type="project" value="InterPro"/>
</dbReference>
<dbReference type="Pfam" id="PF00665">
    <property type="entry name" value="rve"/>
    <property type="match status" value="1"/>
</dbReference>
<dbReference type="InterPro" id="IPR036397">
    <property type="entry name" value="RNaseH_sf"/>
</dbReference>
<dbReference type="InterPro" id="IPR001584">
    <property type="entry name" value="Integrase_cat-core"/>
</dbReference>
<evidence type="ECO:0000313" key="5">
    <source>
        <dbReference type="EMBL" id="KAK3791967.1"/>
    </source>
</evidence>
<dbReference type="FunFam" id="3.30.70.270:FF:000003">
    <property type="entry name" value="Transposon Ty3-G Gag-Pol polyprotein"/>
    <property type="match status" value="1"/>
</dbReference>
<name>A0AAE1ASJ8_9GAST</name>
<dbReference type="AlphaFoldDB" id="A0AAE1ASJ8"/>
<dbReference type="PANTHER" id="PTHR37984:SF5">
    <property type="entry name" value="PROTEIN NYNRIN-LIKE"/>
    <property type="match status" value="1"/>
</dbReference>
<proteinExistence type="predicted"/>
<dbReference type="InterPro" id="IPR043128">
    <property type="entry name" value="Rev_trsase/Diguanyl_cyclase"/>
</dbReference>
<dbReference type="InterPro" id="IPR050951">
    <property type="entry name" value="Retrovirus_Pol_polyprotein"/>
</dbReference>
<gene>
    <name evidence="5" type="ORF">RRG08_052677</name>
</gene>
<dbReference type="InterPro" id="IPR043502">
    <property type="entry name" value="DNA/RNA_pol_sf"/>
</dbReference>
<dbReference type="PROSITE" id="PS50878">
    <property type="entry name" value="RT_POL"/>
    <property type="match status" value="1"/>
</dbReference>
<dbReference type="Proteomes" id="UP001283361">
    <property type="component" value="Unassembled WGS sequence"/>
</dbReference>
<accession>A0AAE1ASJ8</accession>
<sequence>MPFGLKSAAQTFQRLMDSVLQDIDSAFVYLDDILIASSTEKEHLDDLKAVFRRLIDHGFVIRLEKCLFGVSSLEFLGHQVSKKGSSPTQAKVKVIQTFPQPSTVKGLQEFLGMINFYHRFLPNIAATLSPLYGALKSSKPRRELVWSQEMKQDFLNGKTALTNSAMLVHPCTEGPLALTSDASDVSVGAVLEQFNKEITNTRLNEQGPEIVCDVSTRPIVPPDFRRTVFDVVHIQETKPPSKWSQTNLFGTGCGSRFSHINIDIVGPLPFSSGSTYLLTIIDRNTRWPEAIQLRDITTPECVHALVTGWIARFGVPEDISSDRGSQFTSSLWSEIAARLGVKLHYTTLIILRQMGGSFHRTLKTALKAPFTGRNWVEELPWVLLGLRTTPKEDLGYSSAELVYGEPLTIPGELVPPKSAKSMDDLLLNFRLNIPLYAPRPASHHTSARPYLSPSLLAAKHVYVRRDGTKGPLQRPYSGPYAVLTSGDKAFLIDFGGRAERILIDCIKPAFFDPSQPVILAKPPPRGRPPAKQSHPSRSHPSDSSTTSKHQQAMSRPAVQTSSRTGRTIRPPMRYQ</sequence>
<dbReference type="FunFam" id="3.30.70.270:FF:000020">
    <property type="entry name" value="Transposon Tf2-6 polyprotein-like Protein"/>
    <property type="match status" value="1"/>
</dbReference>
<dbReference type="EMBL" id="JAWDGP010001412">
    <property type="protein sequence ID" value="KAK3791967.1"/>
    <property type="molecule type" value="Genomic_DNA"/>
</dbReference>
<keyword evidence="6" id="KW-1185">Reference proteome</keyword>
<feature type="domain" description="Integrase catalytic" evidence="4">
    <location>
        <begin position="235"/>
        <end position="364"/>
    </location>
</feature>
<dbReference type="Gene3D" id="3.30.420.10">
    <property type="entry name" value="Ribonuclease H-like superfamily/Ribonuclease H"/>
    <property type="match status" value="1"/>
</dbReference>